<proteinExistence type="predicted"/>
<protein>
    <submittedName>
        <fullName evidence="2">N-acetylmuramoyl-L-alanine amidase</fullName>
        <ecNumber evidence="2">3.5.1.28</ecNumber>
    </submittedName>
</protein>
<dbReference type="InterPro" id="IPR013693">
    <property type="entry name" value="SpoIID/LytB_N"/>
</dbReference>
<dbReference type="PATRIC" id="fig|1758689.4.peg.454"/>
<evidence type="ECO:0000313" key="3">
    <source>
        <dbReference type="Proteomes" id="UP000092482"/>
    </source>
</evidence>
<accession>A0A1B1N8V1</accession>
<gene>
    <name evidence="2" type="ORF">SGUI_0450</name>
</gene>
<dbReference type="KEGG" id="serj:SGUI_0450"/>
<dbReference type="Pfam" id="PF08486">
    <property type="entry name" value="SpoIID"/>
    <property type="match status" value="1"/>
</dbReference>
<dbReference type="GO" id="GO:0008745">
    <property type="term" value="F:N-acetylmuramoyl-L-alanine amidase activity"/>
    <property type="evidence" value="ECO:0007669"/>
    <property type="project" value="UniProtKB-EC"/>
</dbReference>
<reference evidence="2 3" key="1">
    <citation type="submission" date="2016-03" db="EMBL/GenBank/DDBJ databases">
        <title>Shallow-sea hydrothermal system.</title>
        <authorList>
            <person name="Tang K."/>
        </authorList>
    </citation>
    <scope>NUCLEOTIDE SEQUENCE [LARGE SCALE GENOMIC DNA]</scope>
    <source>
        <strain evidence="2 3">JLT9</strain>
    </source>
</reference>
<feature type="domain" description="Sporulation stage II protein D amidase enhancer LytB N-terminal" evidence="1">
    <location>
        <begin position="270"/>
        <end position="365"/>
    </location>
</feature>
<sequence length="802" mass="83986">MDGGPGLSLLGPPPRRGVIVRRPSVLGLALALVVSLTTGVPAIASPAAPEPDPSDPASGVSLPYAQQAEAVPELESPEDLGETTVVTTDAVLPAPVPGAEVYPVPADGSYDITGGGYGHRIGMSQWGAHGAGLQGLSHQQIVGFYYPGTRLETWALQDIAVGITIDDDGVTRVAHRSGLRVSAAPGSRTWALPSGRSQWRVRATGSSATSCVLEGYDGSSWSSWWPSGMSRRCPVTFSSSQEGTVDLYLPTGSLRVYRGALTATHHGSSALATVNHLPEQHYLRSVVAAEMGPSFHPAALRAQSVAARTYARRSASTSYYDVCDTTACQAYRGRGARNGDGTLTSYEYSANTAAVDATAGEVLTFAFPDGRRLATTMYSASTGGQTLAAGNGHDYLRAQKDPYDATAANPRHRWSASLPRTALQQRYGIHRVERVQVLTRDGVGAWGGRILTARVEGFTSGGAYTYAHATGTGLMLSRYWPSWSDGLSSDYFTFAGAAPTPTEPVRLSGTDRYGTAAKVAEQWSPGVGVVYVVSGQDYPDALAASARAGVYDAPLLLTRQDGLPGATVRALNRLRPDRLVVLGGTDAVSGDVLRDLRGYARTGRVDRVAGDDRYGTAAALAGYYPSGVDRVLLASGRDFPDALAGAAVANGQQAPLLLTRPDGLPTSTISALRRLQPREIVVLGGDGAVSGTVVREARQYASGGVVRWAGTDRYRTAARIAATFPRGTDPAFVALGTDFPDALVAAALAGRHDAPLVLTPGDRVAGGAHQALTHLRPGSMYVLGGTGGITRDTLGLLGRYLR</sequence>
<dbReference type="EC" id="3.5.1.28" evidence="2"/>
<dbReference type="STRING" id="1758689.SGUI_0450"/>
<dbReference type="Proteomes" id="UP000092482">
    <property type="component" value="Chromosome"/>
</dbReference>
<organism evidence="2 3">
    <name type="scientific">Serinicoccus hydrothermalis</name>
    <dbReference type="NCBI Taxonomy" id="1758689"/>
    <lineage>
        <taxon>Bacteria</taxon>
        <taxon>Bacillati</taxon>
        <taxon>Actinomycetota</taxon>
        <taxon>Actinomycetes</taxon>
        <taxon>Micrococcales</taxon>
        <taxon>Ornithinimicrobiaceae</taxon>
        <taxon>Serinicoccus</taxon>
    </lineage>
</organism>
<dbReference type="EMBL" id="CP014989">
    <property type="protein sequence ID" value="ANS77846.1"/>
    <property type="molecule type" value="Genomic_DNA"/>
</dbReference>
<dbReference type="NCBIfam" id="TIGR02669">
    <property type="entry name" value="SpoIID_LytB"/>
    <property type="match status" value="1"/>
</dbReference>
<name>A0A1B1N8V1_9MICO</name>
<dbReference type="InterPro" id="IPR051922">
    <property type="entry name" value="Bact_Sporulation_Assoc"/>
</dbReference>
<dbReference type="PANTHER" id="PTHR30032">
    <property type="entry name" value="N-ACETYLMURAMOYL-L-ALANINE AMIDASE-RELATED"/>
    <property type="match status" value="1"/>
</dbReference>
<dbReference type="PANTHER" id="PTHR30032:SF8">
    <property type="entry name" value="GERMINATION-SPECIFIC N-ACETYLMURAMOYL-L-ALANINE AMIDASE"/>
    <property type="match status" value="1"/>
</dbReference>
<evidence type="ECO:0000313" key="2">
    <source>
        <dbReference type="EMBL" id="ANS77846.1"/>
    </source>
</evidence>
<dbReference type="GO" id="GO:0030435">
    <property type="term" value="P:sporulation resulting in formation of a cellular spore"/>
    <property type="evidence" value="ECO:0007669"/>
    <property type="project" value="InterPro"/>
</dbReference>
<dbReference type="AlphaFoldDB" id="A0A1B1N8V1"/>
<dbReference type="Pfam" id="PF04122">
    <property type="entry name" value="CW_binding_2"/>
    <property type="match status" value="3"/>
</dbReference>
<dbReference type="InterPro" id="IPR013486">
    <property type="entry name" value="SpoIID/LytB"/>
</dbReference>
<keyword evidence="2" id="KW-0378">Hydrolase</keyword>
<evidence type="ECO:0000259" key="1">
    <source>
        <dbReference type="Pfam" id="PF08486"/>
    </source>
</evidence>
<dbReference type="InterPro" id="IPR007253">
    <property type="entry name" value="Cell_wall-bd_2"/>
</dbReference>
<keyword evidence="3" id="KW-1185">Reference proteome</keyword>